<dbReference type="InterPro" id="IPR000700">
    <property type="entry name" value="PAS-assoc_C"/>
</dbReference>
<dbReference type="Pfam" id="PF00990">
    <property type="entry name" value="GGDEF"/>
    <property type="match status" value="1"/>
</dbReference>
<dbReference type="Pfam" id="PF13188">
    <property type="entry name" value="PAS_8"/>
    <property type="match status" value="1"/>
</dbReference>
<feature type="domain" description="PAC" evidence="3">
    <location>
        <begin position="226"/>
        <end position="278"/>
    </location>
</feature>
<keyword evidence="6" id="KW-0548">Nucleotidyltransferase</keyword>
<dbReference type="SMART" id="SM00091">
    <property type="entry name" value="PAS"/>
    <property type="match status" value="2"/>
</dbReference>
<dbReference type="FunFam" id="3.30.70.270:FF:000001">
    <property type="entry name" value="Diguanylate cyclase domain protein"/>
    <property type="match status" value="1"/>
</dbReference>
<evidence type="ECO:0000259" key="5">
    <source>
        <dbReference type="PROSITE" id="PS50887"/>
    </source>
</evidence>
<dbReference type="CDD" id="cd00130">
    <property type="entry name" value="PAS"/>
    <property type="match status" value="1"/>
</dbReference>
<keyword evidence="6" id="KW-0808">Transferase</keyword>
<evidence type="ECO:0000259" key="3">
    <source>
        <dbReference type="PROSITE" id="PS50113"/>
    </source>
</evidence>
<dbReference type="Gene3D" id="3.20.20.450">
    <property type="entry name" value="EAL domain"/>
    <property type="match status" value="1"/>
</dbReference>
<dbReference type="InterPro" id="IPR043128">
    <property type="entry name" value="Rev_trsase/Diguanyl_cyclase"/>
</dbReference>
<dbReference type="InterPro" id="IPR000014">
    <property type="entry name" value="PAS"/>
</dbReference>
<dbReference type="Gene3D" id="3.30.70.270">
    <property type="match status" value="1"/>
</dbReference>
<protein>
    <submittedName>
        <fullName evidence="6">Putative diguanylate cyclase YegE</fullName>
        <ecNumber evidence="6">2.7.7.65</ecNumber>
    </submittedName>
</protein>
<dbReference type="PROSITE" id="PS50112">
    <property type="entry name" value="PAS"/>
    <property type="match status" value="1"/>
</dbReference>
<name>A0A7Z1AGM0_9GAMM</name>
<dbReference type="Pfam" id="PF00563">
    <property type="entry name" value="EAL"/>
    <property type="match status" value="1"/>
</dbReference>
<dbReference type="Pfam" id="PF13426">
    <property type="entry name" value="PAS_9"/>
    <property type="match status" value="1"/>
</dbReference>
<dbReference type="PANTHER" id="PTHR44757:SF4">
    <property type="entry name" value="DIGUANYLATE CYCLASE DGCE-RELATED"/>
    <property type="match status" value="1"/>
</dbReference>
<keyword evidence="7" id="KW-1185">Reference proteome</keyword>
<organism evidence="6 7">
    <name type="scientific">Candidatus Thiodiazotropha endolucinida</name>
    <dbReference type="NCBI Taxonomy" id="1655433"/>
    <lineage>
        <taxon>Bacteria</taxon>
        <taxon>Pseudomonadati</taxon>
        <taxon>Pseudomonadota</taxon>
        <taxon>Gammaproteobacteria</taxon>
        <taxon>Chromatiales</taxon>
        <taxon>Sedimenticolaceae</taxon>
        <taxon>Candidatus Thiodiazotropha</taxon>
    </lineage>
</organism>
<dbReference type="EMBL" id="MARB01000003">
    <property type="protein sequence ID" value="ODJ89156.1"/>
    <property type="molecule type" value="Genomic_DNA"/>
</dbReference>
<dbReference type="CDD" id="cd01948">
    <property type="entry name" value="EAL"/>
    <property type="match status" value="1"/>
</dbReference>
<dbReference type="InterPro" id="IPR029787">
    <property type="entry name" value="Nucleotide_cyclase"/>
</dbReference>
<dbReference type="SMART" id="SM00267">
    <property type="entry name" value="GGDEF"/>
    <property type="match status" value="1"/>
</dbReference>
<dbReference type="PANTHER" id="PTHR44757">
    <property type="entry name" value="DIGUANYLATE CYCLASE DGCP"/>
    <property type="match status" value="1"/>
</dbReference>
<dbReference type="InterPro" id="IPR035919">
    <property type="entry name" value="EAL_sf"/>
</dbReference>
<dbReference type="SUPFAM" id="SSF55073">
    <property type="entry name" value="Nucleotide cyclase"/>
    <property type="match status" value="1"/>
</dbReference>
<evidence type="ECO:0000259" key="4">
    <source>
        <dbReference type="PROSITE" id="PS50883"/>
    </source>
</evidence>
<comment type="caution">
    <text evidence="6">The sequence shown here is derived from an EMBL/GenBank/DDBJ whole genome shotgun (WGS) entry which is preliminary data.</text>
</comment>
<evidence type="ECO:0000313" key="6">
    <source>
        <dbReference type="EMBL" id="ODJ89156.1"/>
    </source>
</evidence>
<dbReference type="PROSITE" id="PS50883">
    <property type="entry name" value="EAL"/>
    <property type="match status" value="1"/>
</dbReference>
<dbReference type="EC" id="2.7.7.65" evidence="6"/>
<dbReference type="Gene3D" id="3.30.450.20">
    <property type="entry name" value="PAS domain"/>
    <property type="match status" value="2"/>
</dbReference>
<dbReference type="SUPFAM" id="SSF55785">
    <property type="entry name" value="PYP-like sensor domain (PAS domain)"/>
    <property type="match status" value="2"/>
</dbReference>
<dbReference type="AlphaFoldDB" id="A0A7Z1AGM0"/>
<dbReference type="PROSITE" id="PS50113">
    <property type="entry name" value="PAC"/>
    <property type="match status" value="1"/>
</dbReference>
<dbReference type="CDD" id="cd01949">
    <property type="entry name" value="GGDEF"/>
    <property type="match status" value="1"/>
</dbReference>
<dbReference type="Proteomes" id="UP000094769">
    <property type="component" value="Unassembled WGS sequence"/>
</dbReference>
<evidence type="ECO:0000259" key="2">
    <source>
        <dbReference type="PROSITE" id="PS50112"/>
    </source>
</evidence>
<dbReference type="PROSITE" id="PS50887">
    <property type="entry name" value="GGDEF"/>
    <property type="match status" value="1"/>
</dbReference>
<dbReference type="NCBIfam" id="TIGR00254">
    <property type="entry name" value="GGDEF"/>
    <property type="match status" value="1"/>
</dbReference>
<dbReference type="SUPFAM" id="SSF141868">
    <property type="entry name" value="EAL domain-like"/>
    <property type="match status" value="1"/>
</dbReference>
<dbReference type="RefSeq" id="WP_069121372.1">
    <property type="nucleotide sequence ID" value="NZ_MARB01000003.1"/>
</dbReference>
<dbReference type="InterPro" id="IPR001633">
    <property type="entry name" value="EAL_dom"/>
</dbReference>
<gene>
    <name evidence="6" type="primary">yegE_3</name>
    <name evidence="6" type="ORF">CODIS_07690</name>
</gene>
<proteinExistence type="predicted"/>
<dbReference type="GO" id="GO:0052621">
    <property type="term" value="F:diguanylate cyclase activity"/>
    <property type="evidence" value="ECO:0007669"/>
    <property type="project" value="UniProtKB-EC"/>
</dbReference>
<dbReference type="InterPro" id="IPR035965">
    <property type="entry name" value="PAS-like_dom_sf"/>
</dbReference>
<dbReference type="OrthoDB" id="9816034at2"/>
<accession>A0A7Z1AGM0</accession>
<comment type="cofactor">
    <cofactor evidence="1">
        <name>Mg(2+)</name>
        <dbReference type="ChEBI" id="CHEBI:18420"/>
    </cofactor>
</comment>
<sequence length="703" mass="78925">MQGKGSTEALQTGVFSRSDLVQLQEVIDACDVGLCLINNDRRVVAWNRHLSDITGKTDQEALSEPLEALIPQLAGPRFFKMVLTAAQLPQSDRSLQTYFSLSGSRHLFRIDENCFIRVSVKPLMMHPGYCLVQISEIDSTLVQRDKLTTNTMAEQRTRAMLSSVEDAVILLDASGGVEFANLAAEGMTGYSNRQMTGRRLTEVYRVFDESDMEKKPLPFEKIVDNEGCQLVLMHREGLSLPVQQSITSLKDEAGNLESIVLVFKDTSQSRKLAAQLSWQSSHDPVTRLYNRTEFDRQLTALLEQSGIEDCVHCLLYLDIDRFKIVNDNCGHAAGDELLRQLASLIKRSIRNSDLLARLGGDEFGILLSQCSIDAAERIADSIRLSIQGFRFVYGDKSFSQSVSIGMVPIDNQSNNLEQILSLADSACFSAKEEGRNQIHIYDPLGSSAARRHGEAKWVTHIRSALDEDRFTLYVQPIKSINNKAAEHVEVLIRMLDESGELILPGAFIPAAERFGLMPNVDRWVIDRLIRYMVDNREVCLAAGRRFFINLSGHSLCDENVLQMILDRIKSYDIPKGMLCFEVTETAAISNLTSAEHFMRTLQRFGCEFALDDFGSGLSSFSYLKHLPVEYLKIDGAFVKEMLDNLIDDSMVDAINRIGHIMGLETIAEFVENDSVLHRLKDIGIDYAQGYGICRPYPIEKLFE</sequence>
<feature type="domain" description="EAL" evidence="4">
    <location>
        <begin position="454"/>
        <end position="703"/>
    </location>
</feature>
<dbReference type="NCBIfam" id="TIGR00229">
    <property type="entry name" value="sensory_box"/>
    <property type="match status" value="1"/>
</dbReference>
<feature type="domain" description="PAS" evidence="2">
    <location>
        <begin position="153"/>
        <end position="226"/>
    </location>
</feature>
<evidence type="ECO:0000313" key="7">
    <source>
        <dbReference type="Proteomes" id="UP000094769"/>
    </source>
</evidence>
<dbReference type="InterPro" id="IPR000160">
    <property type="entry name" value="GGDEF_dom"/>
</dbReference>
<reference evidence="6 7" key="1">
    <citation type="submission" date="2016-06" db="EMBL/GenBank/DDBJ databases">
        <title>Genome sequence of endosymbiont of Candidatus Endolucinida thiodiazotropha.</title>
        <authorList>
            <person name="Poehlein A."/>
            <person name="Koenig S."/>
            <person name="Heiden S.E."/>
            <person name="Thuermer A."/>
            <person name="Voget S."/>
            <person name="Daniel R."/>
            <person name="Markert S."/>
            <person name="Gros O."/>
            <person name="Schweder T."/>
        </authorList>
    </citation>
    <scope>NUCLEOTIDE SEQUENCE [LARGE SCALE GENOMIC DNA]</scope>
    <source>
        <strain evidence="6 7">COS</strain>
    </source>
</reference>
<dbReference type="SMART" id="SM00052">
    <property type="entry name" value="EAL"/>
    <property type="match status" value="1"/>
</dbReference>
<evidence type="ECO:0000256" key="1">
    <source>
        <dbReference type="ARBA" id="ARBA00001946"/>
    </source>
</evidence>
<dbReference type="InterPro" id="IPR052155">
    <property type="entry name" value="Biofilm_reg_signaling"/>
</dbReference>
<feature type="domain" description="GGDEF" evidence="5">
    <location>
        <begin position="310"/>
        <end position="443"/>
    </location>
</feature>